<sequence length="180" mass="20002">MISYHMIVVIFFTFSLALIFNSDKTLNYEIFGQNSSPNPVDEIGLSSKISGITCDAVEHLTFHNHTKLIIKDQNHSLTIPAGIGIVPNECIFWLHTHDDSGIIHIESPSEISFSLGQFLQVWNSFNQSSIIEEILQDKVQVDASILLENSSFVEPTTPVPDIPLQNNAIITLDLKNLTGP</sequence>
<dbReference type="EMBL" id="LR216287">
    <property type="protein sequence ID" value="VFJ13114.1"/>
    <property type="molecule type" value="Genomic_DNA"/>
</dbReference>
<evidence type="ECO:0000313" key="2">
    <source>
        <dbReference type="Proteomes" id="UP000294299"/>
    </source>
</evidence>
<protein>
    <submittedName>
        <fullName evidence="1">Uncharacterized protein</fullName>
    </submittedName>
</protein>
<dbReference type="KEGG" id="nfn:NFRAN_0792"/>
<dbReference type="AlphaFoldDB" id="A0A484IDQ9"/>
<evidence type="ECO:0000313" key="1">
    <source>
        <dbReference type="EMBL" id="VFJ13114.1"/>
    </source>
</evidence>
<accession>A0A484IDQ9</accession>
<gene>
    <name evidence="1" type="ORF">NFRAN_0792</name>
</gene>
<reference evidence="1 2" key="1">
    <citation type="submission" date="2019-02" db="EMBL/GenBank/DDBJ databases">
        <authorList>
            <person name="Lehtovirta-Morley E L."/>
        </authorList>
    </citation>
    <scope>NUCLEOTIDE SEQUENCE [LARGE SCALE GENOMIC DNA]</scope>
    <source>
        <strain evidence="1">NFRAN1</strain>
    </source>
</reference>
<keyword evidence="2" id="KW-1185">Reference proteome</keyword>
<dbReference type="Proteomes" id="UP000294299">
    <property type="component" value="Chromosome NFRAN"/>
</dbReference>
<organism evidence="1 2">
    <name type="scientific">Candidatus Nitrosocosmicus franklandianus</name>
    <dbReference type="NCBI Taxonomy" id="1798806"/>
    <lineage>
        <taxon>Archaea</taxon>
        <taxon>Nitrososphaerota</taxon>
        <taxon>Nitrososphaeria</taxon>
        <taxon>Nitrososphaerales</taxon>
        <taxon>Nitrososphaeraceae</taxon>
        <taxon>Candidatus Nitrosocosmicus</taxon>
    </lineage>
</organism>
<name>A0A484IDQ9_9ARCH</name>
<proteinExistence type="predicted"/>